<evidence type="ECO:0000313" key="2">
    <source>
        <dbReference type="EMBL" id="JAD23857.1"/>
    </source>
</evidence>
<reference evidence="2" key="1">
    <citation type="submission" date="2014-09" db="EMBL/GenBank/DDBJ databases">
        <authorList>
            <person name="Magalhaes I.L.F."/>
            <person name="Oliveira U."/>
            <person name="Santos F.R."/>
            <person name="Vidigal T.H.D.A."/>
            <person name="Brescovit A.D."/>
            <person name="Santos A.J."/>
        </authorList>
    </citation>
    <scope>NUCLEOTIDE SEQUENCE</scope>
    <source>
        <tissue evidence="2">Shoot tissue taken approximately 20 cm above the soil surface</tissue>
    </source>
</reference>
<organism evidence="2">
    <name type="scientific">Arundo donax</name>
    <name type="common">Giant reed</name>
    <name type="synonym">Donax arundinaceus</name>
    <dbReference type="NCBI Taxonomy" id="35708"/>
    <lineage>
        <taxon>Eukaryota</taxon>
        <taxon>Viridiplantae</taxon>
        <taxon>Streptophyta</taxon>
        <taxon>Embryophyta</taxon>
        <taxon>Tracheophyta</taxon>
        <taxon>Spermatophyta</taxon>
        <taxon>Magnoliopsida</taxon>
        <taxon>Liliopsida</taxon>
        <taxon>Poales</taxon>
        <taxon>Poaceae</taxon>
        <taxon>PACMAD clade</taxon>
        <taxon>Arundinoideae</taxon>
        <taxon>Arundineae</taxon>
        <taxon>Arundo</taxon>
    </lineage>
</organism>
<feature type="region of interest" description="Disordered" evidence="1">
    <location>
        <begin position="107"/>
        <end position="131"/>
    </location>
</feature>
<feature type="compositionally biased region" description="Gly residues" evidence="1">
    <location>
        <begin position="112"/>
        <end position="124"/>
    </location>
</feature>
<sequence length="131" mass="13304">MEANWYVVAACGGGAVRGLPAAGMGVAWCDGTGGALLCAIEVTAANQIPVLVGHQGNCSLTMMARQAPRSSSLLPRWSSWCGRLDVAPCTTSAVRIEGAEFGGELESRLSSGGWGHGGVAGGGRGHQRPKP</sequence>
<accession>A0A0A8YMP9</accession>
<dbReference type="EMBL" id="GBRH01274038">
    <property type="protein sequence ID" value="JAD23857.1"/>
    <property type="molecule type" value="Transcribed_RNA"/>
</dbReference>
<protein>
    <submittedName>
        <fullName evidence="2">Uncharacterized protein</fullName>
    </submittedName>
</protein>
<reference evidence="2" key="2">
    <citation type="journal article" date="2015" name="Data Brief">
        <title>Shoot transcriptome of the giant reed, Arundo donax.</title>
        <authorList>
            <person name="Barrero R.A."/>
            <person name="Guerrero F.D."/>
            <person name="Moolhuijzen P."/>
            <person name="Goolsby J.A."/>
            <person name="Tidwell J."/>
            <person name="Bellgard S.E."/>
            <person name="Bellgard M.I."/>
        </authorList>
    </citation>
    <scope>NUCLEOTIDE SEQUENCE</scope>
    <source>
        <tissue evidence="2">Shoot tissue taken approximately 20 cm above the soil surface</tissue>
    </source>
</reference>
<name>A0A0A8YMP9_ARUDO</name>
<evidence type="ECO:0000256" key="1">
    <source>
        <dbReference type="SAM" id="MobiDB-lite"/>
    </source>
</evidence>
<proteinExistence type="predicted"/>
<dbReference type="AlphaFoldDB" id="A0A0A8YMP9"/>